<feature type="short sequence motif" description="Q motif" evidence="6">
    <location>
        <begin position="3"/>
        <end position="31"/>
    </location>
</feature>
<feature type="domain" description="Helicase ATP-binding" evidence="8">
    <location>
        <begin position="34"/>
        <end position="209"/>
    </location>
</feature>
<comment type="caution">
    <text evidence="11">The sequence shown here is derived from an EMBL/GenBank/DDBJ whole genome shotgun (WGS) entry which is preliminary data.</text>
</comment>
<sequence length="448" mass="47732">MAPSFAELGLPASLTDALAAQGIHEPFPIQAATLPSSLAGRDVLGRGRTGSGKTYAFVLPVLARLAGRRKRREPLRPRALILAPTRELASQIEASIAPLARALSLRTLTVFGGVSPNPQISGLKAGVDVLVACPGRLADHLASGHVHLDRVEITVLDEADHMADLGFLPVVRKLLERTPEGGQRLLFSATLDDGIDVLVKRFLTDPVTHSVDSDRSPVATMKHHVLHVRADQRLPVLVDLTAAPGRTLVFTRTKYRAKALTRQLIASGVPAVELHGNLGQTARTRNLAAFAEGAARVLVATDIAARGIHVDDVALVVHADPPVEHKAYLHRSGRTARAGAEGTVVTLMTDEQLTDVRDLTRKAGIKPTTTKLGPGHPLLTELAPGRRTFTPPQAKQSRPAANQAAVKQAPRRNAAQASNRKSQGQRKPAGAQRKPAARRGGSRTGEAR</sequence>
<dbReference type="PANTHER" id="PTHR47959">
    <property type="entry name" value="ATP-DEPENDENT RNA HELICASE RHLE-RELATED"/>
    <property type="match status" value="1"/>
</dbReference>
<evidence type="ECO:0000259" key="9">
    <source>
        <dbReference type="PROSITE" id="PS51194"/>
    </source>
</evidence>
<protein>
    <submittedName>
        <fullName evidence="11">DEAD/DEAH box helicase</fullName>
    </submittedName>
</protein>
<dbReference type="GO" id="GO:0003724">
    <property type="term" value="F:RNA helicase activity"/>
    <property type="evidence" value="ECO:0007669"/>
    <property type="project" value="InterPro"/>
</dbReference>
<evidence type="ECO:0000256" key="2">
    <source>
        <dbReference type="ARBA" id="ARBA00022801"/>
    </source>
</evidence>
<evidence type="ECO:0000256" key="5">
    <source>
        <dbReference type="ARBA" id="ARBA00038437"/>
    </source>
</evidence>
<evidence type="ECO:0000313" key="12">
    <source>
        <dbReference type="Proteomes" id="UP000320011"/>
    </source>
</evidence>
<dbReference type="GO" id="GO:0005524">
    <property type="term" value="F:ATP binding"/>
    <property type="evidence" value="ECO:0007669"/>
    <property type="project" value="UniProtKB-KW"/>
</dbReference>
<dbReference type="CDD" id="cd18787">
    <property type="entry name" value="SF2_C_DEAD"/>
    <property type="match status" value="1"/>
</dbReference>
<organism evidence="11 12">
    <name type="scientific">Amycolatopsis rhizosphaerae</name>
    <dbReference type="NCBI Taxonomy" id="2053003"/>
    <lineage>
        <taxon>Bacteria</taxon>
        <taxon>Bacillati</taxon>
        <taxon>Actinomycetota</taxon>
        <taxon>Actinomycetes</taxon>
        <taxon>Pseudonocardiales</taxon>
        <taxon>Pseudonocardiaceae</taxon>
        <taxon>Amycolatopsis</taxon>
    </lineage>
</organism>
<keyword evidence="2" id="KW-0378">Hydrolase</keyword>
<dbReference type="EMBL" id="VJWX01000226">
    <property type="protein sequence ID" value="TVT44548.1"/>
    <property type="molecule type" value="Genomic_DNA"/>
</dbReference>
<proteinExistence type="inferred from homology"/>
<dbReference type="SMART" id="SM00490">
    <property type="entry name" value="HELICc"/>
    <property type="match status" value="1"/>
</dbReference>
<accession>A0A558C711</accession>
<feature type="region of interest" description="Disordered" evidence="7">
    <location>
        <begin position="362"/>
        <end position="448"/>
    </location>
</feature>
<dbReference type="Pfam" id="PF00270">
    <property type="entry name" value="DEAD"/>
    <property type="match status" value="1"/>
</dbReference>
<dbReference type="GO" id="GO:0005829">
    <property type="term" value="C:cytosol"/>
    <property type="evidence" value="ECO:0007669"/>
    <property type="project" value="TreeGrafter"/>
</dbReference>
<gene>
    <name evidence="11" type="ORF">FNH05_21365</name>
</gene>
<dbReference type="InterPro" id="IPR050079">
    <property type="entry name" value="DEAD_box_RNA_helicase"/>
</dbReference>
<dbReference type="RefSeq" id="WP_144590485.1">
    <property type="nucleotide sequence ID" value="NZ_VJWX01000226.1"/>
</dbReference>
<dbReference type="InterPro" id="IPR014014">
    <property type="entry name" value="RNA_helicase_DEAD_Q_motif"/>
</dbReference>
<feature type="domain" description="Helicase C-terminal" evidence="9">
    <location>
        <begin position="220"/>
        <end position="383"/>
    </location>
</feature>
<reference evidence="11 12" key="1">
    <citation type="submission" date="2019-07" db="EMBL/GenBank/DDBJ databases">
        <authorList>
            <person name="Duangmal K."/>
            <person name="Teo W.F.A."/>
        </authorList>
    </citation>
    <scope>NUCLEOTIDE SEQUENCE [LARGE SCALE GENOMIC DNA]</scope>
    <source>
        <strain evidence="11 12">TBRC 6029</strain>
    </source>
</reference>
<evidence type="ECO:0000256" key="7">
    <source>
        <dbReference type="SAM" id="MobiDB-lite"/>
    </source>
</evidence>
<dbReference type="GO" id="GO:0016787">
    <property type="term" value="F:hydrolase activity"/>
    <property type="evidence" value="ECO:0007669"/>
    <property type="project" value="UniProtKB-KW"/>
</dbReference>
<dbReference type="AlphaFoldDB" id="A0A558C711"/>
<feature type="domain" description="DEAD-box RNA helicase Q" evidence="10">
    <location>
        <begin position="3"/>
        <end position="31"/>
    </location>
</feature>
<dbReference type="InterPro" id="IPR011545">
    <property type="entry name" value="DEAD/DEAH_box_helicase_dom"/>
</dbReference>
<evidence type="ECO:0000256" key="4">
    <source>
        <dbReference type="ARBA" id="ARBA00022840"/>
    </source>
</evidence>
<keyword evidence="4" id="KW-0067">ATP-binding</keyword>
<dbReference type="CDD" id="cd00268">
    <property type="entry name" value="DEADc"/>
    <property type="match status" value="1"/>
</dbReference>
<dbReference type="SUPFAM" id="SSF52540">
    <property type="entry name" value="P-loop containing nucleoside triphosphate hydrolases"/>
    <property type="match status" value="1"/>
</dbReference>
<dbReference type="InterPro" id="IPR027417">
    <property type="entry name" value="P-loop_NTPase"/>
</dbReference>
<dbReference type="PANTHER" id="PTHR47959:SF13">
    <property type="entry name" value="ATP-DEPENDENT RNA HELICASE RHLE"/>
    <property type="match status" value="1"/>
</dbReference>
<dbReference type="Proteomes" id="UP000320011">
    <property type="component" value="Unassembled WGS sequence"/>
</dbReference>
<dbReference type="PROSITE" id="PS51194">
    <property type="entry name" value="HELICASE_CTER"/>
    <property type="match status" value="1"/>
</dbReference>
<dbReference type="Pfam" id="PF00271">
    <property type="entry name" value="Helicase_C"/>
    <property type="match status" value="1"/>
</dbReference>
<dbReference type="SMART" id="SM00487">
    <property type="entry name" value="DEXDc"/>
    <property type="match status" value="1"/>
</dbReference>
<evidence type="ECO:0000256" key="6">
    <source>
        <dbReference type="PROSITE-ProRule" id="PRU00552"/>
    </source>
</evidence>
<reference evidence="11 12" key="2">
    <citation type="submission" date="2019-08" db="EMBL/GenBank/DDBJ databases">
        <title>Amycolatopsis acidicola sp. nov., isolated from peat swamp forest soil.</title>
        <authorList>
            <person name="Srisuk N."/>
        </authorList>
    </citation>
    <scope>NUCLEOTIDE SEQUENCE [LARGE SCALE GENOMIC DNA]</scope>
    <source>
        <strain evidence="11 12">TBRC 6029</strain>
    </source>
</reference>
<evidence type="ECO:0000259" key="8">
    <source>
        <dbReference type="PROSITE" id="PS51192"/>
    </source>
</evidence>
<keyword evidence="3 11" id="KW-0347">Helicase</keyword>
<dbReference type="OrthoDB" id="9805696at2"/>
<comment type="similarity">
    <text evidence="5">Belongs to the DEAD box helicase family.</text>
</comment>
<name>A0A558C711_9PSEU</name>
<feature type="compositionally biased region" description="Polar residues" evidence="7">
    <location>
        <begin position="390"/>
        <end position="400"/>
    </location>
</feature>
<evidence type="ECO:0000256" key="1">
    <source>
        <dbReference type="ARBA" id="ARBA00022741"/>
    </source>
</evidence>
<evidence type="ECO:0000313" key="11">
    <source>
        <dbReference type="EMBL" id="TVT44548.1"/>
    </source>
</evidence>
<dbReference type="Gene3D" id="3.40.50.300">
    <property type="entry name" value="P-loop containing nucleotide triphosphate hydrolases"/>
    <property type="match status" value="2"/>
</dbReference>
<keyword evidence="12" id="KW-1185">Reference proteome</keyword>
<dbReference type="InterPro" id="IPR014001">
    <property type="entry name" value="Helicase_ATP-bd"/>
</dbReference>
<dbReference type="PROSITE" id="PS51195">
    <property type="entry name" value="Q_MOTIF"/>
    <property type="match status" value="1"/>
</dbReference>
<evidence type="ECO:0000256" key="3">
    <source>
        <dbReference type="ARBA" id="ARBA00022806"/>
    </source>
</evidence>
<dbReference type="PROSITE" id="PS51192">
    <property type="entry name" value="HELICASE_ATP_BIND_1"/>
    <property type="match status" value="1"/>
</dbReference>
<dbReference type="InterPro" id="IPR001650">
    <property type="entry name" value="Helicase_C-like"/>
</dbReference>
<evidence type="ECO:0000259" key="10">
    <source>
        <dbReference type="PROSITE" id="PS51195"/>
    </source>
</evidence>
<dbReference type="GO" id="GO:0003676">
    <property type="term" value="F:nucleic acid binding"/>
    <property type="evidence" value="ECO:0007669"/>
    <property type="project" value="InterPro"/>
</dbReference>
<keyword evidence="1" id="KW-0547">Nucleotide-binding</keyword>
<dbReference type="InterPro" id="IPR044742">
    <property type="entry name" value="DEAD/DEAH_RhlB"/>
</dbReference>